<dbReference type="Proteomes" id="UP001607302">
    <property type="component" value="Unassembled WGS sequence"/>
</dbReference>
<evidence type="ECO:0000313" key="1">
    <source>
        <dbReference type="EMBL" id="KAL2719216.1"/>
    </source>
</evidence>
<sequence length="60" mass="7184">MCDAIVYTQEIHILTRQQYCSSQVQLLLFDNMIKYIPCPSEVQLTGNVRKRYNIENYHNF</sequence>
<comment type="caution">
    <text evidence="1">The sequence shown here is derived from an EMBL/GenBank/DDBJ whole genome shotgun (WGS) entry which is preliminary data.</text>
</comment>
<protein>
    <submittedName>
        <fullName evidence="1">Uncharacterized protein</fullName>
    </submittedName>
</protein>
<reference evidence="1 2" key="1">
    <citation type="journal article" date="2024" name="Ann. Entomol. Soc. Am.">
        <title>Genomic analyses of the southern and eastern yellowjacket wasps (Hymenoptera: Vespidae) reveal evolutionary signatures of social life.</title>
        <authorList>
            <person name="Catto M.A."/>
            <person name="Caine P.B."/>
            <person name="Orr S.E."/>
            <person name="Hunt B.G."/>
            <person name="Goodisman M.A.D."/>
        </authorList>
    </citation>
    <scope>NUCLEOTIDE SEQUENCE [LARGE SCALE GENOMIC DNA]</scope>
    <source>
        <strain evidence="1">233</strain>
        <tissue evidence="1">Head and thorax</tissue>
    </source>
</reference>
<accession>A0ABD2AF20</accession>
<dbReference type="EMBL" id="JAUDFV010000151">
    <property type="protein sequence ID" value="KAL2719216.1"/>
    <property type="molecule type" value="Genomic_DNA"/>
</dbReference>
<organism evidence="1 2">
    <name type="scientific">Vespula squamosa</name>
    <name type="common">Southern yellow jacket</name>
    <name type="synonym">Wasp</name>
    <dbReference type="NCBI Taxonomy" id="30214"/>
    <lineage>
        <taxon>Eukaryota</taxon>
        <taxon>Metazoa</taxon>
        <taxon>Ecdysozoa</taxon>
        <taxon>Arthropoda</taxon>
        <taxon>Hexapoda</taxon>
        <taxon>Insecta</taxon>
        <taxon>Pterygota</taxon>
        <taxon>Neoptera</taxon>
        <taxon>Endopterygota</taxon>
        <taxon>Hymenoptera</taxon>
        <taxon>Apocrita</taxon>
        <taxon>Aculeata</taxon>
        <taxon>Vespoidea</taxon>
        <taxon>Vespidae</taxon>
        <taxon>Vespinae</taxon>
        <taxon>Vespula</taxon>
    </lineage>
</organism>
<gene>
    <name evidence="1" type="ORF">V1478_011635</name>
</gene>
<name>A0ABD2AF20_VESSQ</name>
<keyword evidence="2" id="KW-1185">Reference proteome</keyword>
<proteinExistence type="predicted"/>
<evidence type="ECO:0000313" key="2">
    <source>
        <dbReference type="Proteomes" id="UP001607302"/>
    </source>
</evidence>
<dbReference type="AlphaFoldDB" id="A0ABD2AF20"/>